<dbReference type="GeneID" id="106661470"/>
<feature type="compositionally biased region" description="Polar residues" evidence="5">
    <location>
        <begin position="525"/>
        <end position="545"/>
    </location>
</feature>
<evidence type="ECO:0000256" key="3">
    <source>
        <dbReference type="ARBA" id="ARBA00023098"/>
    </source>
</evidence>
<dbReference type="GO" id="GO:0019433">
    <property type="term" value="P:triglyceride catabolic process"/>
    <property type="evidence" value="ECO:0007669"/>
    <property type="project" value="TreeGrafter"/>
</dbReference>
<evidence type="ECO:0000256" key="5">
    <source>
        <dbReference type="SAM" id="MobiDB-lite"/>
    </source>
</evidence>
<evidence type="ECO:0000256" key="2">
    <source>
        <dbReference type="ARBA" id="ARBA00022801"/>
    </source>
</evidence>
<dbReference type="Proteomes" id="UP000494040">
    <property type="component" value="Unassembled WGS sequence"/>
</dbReference>
<name>A0A8I6R781_CIMLE</name>
<dbReference type="InterPro" id="IPR016035">
    <property type="entry name" value="Acyl_Trfase/lysoPLipase"/>
</dbReference>
<dbReference type="OrthoDB" id="197155at2759"/>
<dbReference type="RefSeq" id="XP_014240378.1">
    <property type="nucleotide sequence ID" value="XM_014384892.2"/>
</dbReference>
<dbReference type="AlphaFoldDB" id="A0A8I6R781"/>
<evidence type="ECO:0000259" key="6">
    <source>
        <dbReference type="PROSITE" id="PS51635"/>
    </source>
</evidence>
<keyword evidence="3 4" id="KW-0443">Lipid metabolism</keyword>
<feature type="region of interest" description="Disordered" evidence="5">
    <location>
        <begin position="518"/>
        <end position="567"/>
    </location>
</feature>
<dbReference type="SUPFAM" id="SSF52151">
    <property type="entry name" value="FabD/lysophospholipase-like"/>
    <property type="match status" value="1"/>
</dbReference>
<dbReference type="GO" id="GO:0005811">
    <property type="term" value="C:lipid droplet"/>
    <property type="evidence" value="ECO:0007669"/>
    <property type="project" value="TreeGrafter"/>
</dbReference>
<dbReference type="EC" id="3.1.1.3" evidence="1"/>
<reference evidence="7" key="1">
    <citation type="submission" date="2022-01" db="UniProtKB">
        <authorList>
            <consortium name="EnsemblMetazoa"/>
        </authorList>
    </citation>
    <scope>IDENTIFICATION</scope>
</reference>
<organism evidence="7 8">
    <name type="scientific">Cimex lectularius</name>
    <name type="common">Bed bug</name>
    <name type="synonym">Acanthia lectularia</name>
    <dbReference type="NCBI Taxonomy" id="79782"/>
    <lineage>
        <taxon>Eukaryota</taxon>
        <taxon>Metazoa</taxon>
        <taxon>Ecdysozoa</taxon>
        <taxon>Arthropoda</taxon>
        <taxon>Hexapoda</taxon>
        <taxon>Insecta</taxon>
        <taxon>Pterygota</taxon>
        <taxon>Neoptera</taxon>
        <taxon>Paraneoptera</taxon>
        <taxon>Hemiptera</taxon>
        <taxon>Heteroptera</taxon>
        <taxon>Panheteroptera</taxon>
        <taxon>Cimicomorpha</taxon>
        <taxon>Cimicidae</taxon>
        <taxon>Cimex</taxon>
    </lineage>
</organism>
<feature type="compositionally biased region" description="Basic and acidic residues" evidence="5">
    <location>
        <begin position="553"/>
        <end position="567"/>
    </location>
</feature>
<dbReference type="FunFam" id="3.40.1090.10:FF:000003">
    <property type="entry name" value="Patatin-like phospholipase domain-containing protein 2"/>
    <property type="match status" value="1"/>
</dbReference>
<dbReference type="GO" id="GO:0016020">
    <property type="term" value="C:membrane"/>
    <property type="evidence" value="ECO:0007669"/>
    <property type="project" value="TreeGrafter"/>
</dbReference>
<keyword evidence="8" id="KW-1185">Reference proteome</keyword>
<dbReference type="FunFam" id="3.40.1090.10:FF:000017">
    <property type="entry name" value="Patatin-like phospholipase domain-containing protein 2"/>
    <property type="match status" value="1"/>
</dbReference>
<keyword evidence="2 4" id="KW-0378">Hydrolase</keyword>
<proteinExistence type="predicted"/>
<dbReference type="PANTHER" id="PTHR12406:SF41">
    <property type="entry name" value="BRUMMER, ISOFORM B-RELATED"/>
    <property type="match status" value="1"/>
</dbReference>
<keyword evidence="4" id="KW-0442">Lipid degradation</keyword>
<feature type="short sequence motif" description="GXSXG" evidence="4">
    <location>
        <begin position="36"/>
        <end position="40"/>
    </location>
</feature>
<evidence type="ECO:0000256" key="1">
    <source>
        <dbReference type="ARBA" id="ARBA00013279"/>
    </source>
</evidence>
<accession>A0A8I6R781</accession>
<feature type="short sequence motif" description="DGA/G" evidence="4">
    <location>
        <begin position="157"/>
        <end position="159"/>
    </location>
</feature>
<evidence type="ECO:0000256" key="4">
    <source>
        <dbReference type="PROSITE-ProRule" id="PRU01161"/>
    </source>
</evidence>
<dbReference type="EnsemblMetazoa" id="XM_014384892.2">
    <property type="protein sequence ID" value="XP_014240378.1"/>
    <property type="gene ID" value="LOC106661470"/>
</dbReference>
<dbReference type="KEGG" id="clec:106661470"/>
<dbReference type="Pfam" id="PF01734">
    <property type="entry name" value="Patatin"/>
    <property type="match status" value="1"/>
</dbReference>
<evidence type="ECO:0000313" key="8">
    <source>
        <dbReference type="Proteomes" id="UP000494040"/>
    </source>
</evidence>
<evidence type="ECO:0000313" key="7">
    <source>
        <dbReference type="EnsemblMetazoa" id="XP_014240378.1"/>
    </source>
</evidence>
<dbReference type="GO" id="GO:0005737">
    <property type="term" value="C:cytoplasm"/>
    <property type="evidence" value="ECO:0007669"/>
    <property type="project" value="TreeGrafter"/>
</dbReference>
<dbReference type="PANTHER" id="PTHR12406">
    <property type="entry name" value="CALCIUM-INDEPENDENT PHOSPHOLIPASE A2 IPLA2 -RELATED"/>
    <property type="match status" value="1"/>
</dbReference>
<dbReference type="GO" id="GO:0004806">
    <property type="term" value="F:triacylglycerol lipase activity"/>
    <property type="evidence" value="ECO:0007669"/>
    <property type="project" value="UniProtKB-EC"/>
</dbReference>
<feature type="domain" description="PNPLA" evidence="6">
    <location>
        <begin position="3"/>
        <end position="170"/>
    </location>
</feature>
<dbReference type="InterPro" id="IPR033562">
    <property type="entry name" value="PLPL"/>
</dbReference>
<feature type="active site" description="Nucleophile" evidence="4">
    <location>
        <position position="38"/>
    </location>
</feature>
<protein>
    <recommendedName>
        <fullName evidence="1">triacylglycerol lipase</fullName>
        <ecNumber evidence="1">3.1.1.3</ecNumber>
    </recommendedName>
</protein>
<dbReference type="CDD" id="cd07218">
    <property type="entry name" value="Pat_iPLA2"/>
    <property type="match status" value="1"/>
</dbReference>
<sequence length="567" mass="64105">MNLSFAGCGFLGIYHVGVAVCIKKYAPQLFLNKIAGASAGAIAACSLLCDLPVGEVVSDMLILIREARLRTLGPFSPSFNVQEFLLENLRKNLPEDAHLLVNGKLHISLTRVNDGKNVLVSQFDSKEDLLQALLASAFVPIFSGFIPPKFHGERYMDGGFSDNLPILDENTITVSPFCGETDICPRDSSSQLFHLNLANTSIELSKQNIYRFARILWPPKPDVLSNLCKQGFEDTLRFLQINNLINCTKCLAIQSTFEISEMMEDSCEYDPQCQECKLHRQEALVANVPDLVMTVFQEAIDSANKGLYNWLLSHRGMKLITIMSLPYTIPADFMYAMLKKLKSLIPHMNNTLKTMIRFFISQMLSLLDTVSNKACDHLSADVTFQLEYNLGCEKEHFYEKEINLKLDNCEVDQIDKLKLGNVLSSRRDSVSVGNKIDSIEDDTFENILQVTSLHDAVIAFYYTDDNNKVKVTEIFDVTDMPEEPGDDVHTLREKLTSNWVNKNDHSYNFLEEDEQFLSEGDEGGENNNIFSDPESEWTNQQSKCSRGTHHRDFRPESDQEMSSKSDE</sequence>
<feature type="short sequence motif" description="GXGXXG" evidence="4">
    <location>
        <begin position="7"/>
        <end position="12"/>
    </location>
</feature>
<dbReference type="PROSITE" id="PS51635">
    <property type="entry name" value="PNPLA"/>
    <property type="match status" value="1"/>
</dbReference>
<dbReference type="OMA" id="TWLSQHT"/>
<feature type="active site" description="Proton acceptor" evidence="4">
    <location>
        <position position="157"/>
    </location>
</feature>
<dbReference type="GO" id="GO:0055088">
    <property type="term" value="P:lipid homeostasis"/>
    <property type="evidence" value="ECO:0007669"/>
    <property type="project" value="TreeGrafter"/>
</dbReference>
<dbReference type="InterPro" id="IPR002641">
    <property type="entry name" value="PNPLA_dom"/>
</dbReference>
<dbReference type="Gene3D" id="3.40.1090.10">
    <property type="entry name" value="Cytosolic phospholipase A2 catalytic domain"/>
    <property type="match status" value="2"/>
</dbReference>